<evidence type="ECO:0000313" key="1">
    <source>
        <dbReference type="EMBL" id="KAF2626479.1"/>
    </source>
</evidence>
<comment type="caution">
    <text evidence="1">The sequence shown here is derived from an EMBL/GenBank/DDBJ whole genome shotgun (WGS) entry which is preliminary data.</text>
</comment>
<dbReference type="Proteomes" id="UP000799754">
    <property type="component" value="Unassembled WGS sequence"/>
</dbReference>
<protein>
    <submittedName>
        <fullName evidence="1">Uncharacterized protein</fullName>
    </submittedName>
</protein>
<sequence>MSYGLDTDSFAVVVAHATFAFEAKTKMCKTCEEELRGAALGLAALVEDDEQTRTDEKLGAKGALSRADSLLSRRTSPEQETQSKDTQEGHDPLVAIPTTPPSTKLMLTHSLNTTLTQSTVREEDEKQETDPPLFPLPNTSLDTRFSKEQTPTTKYAIDFLALPASGKTSKRNSGEIMRPAMCAPADTKTTKAGSEAGSKRNSREVMTGTESTLFSLLSPRVEFIDEVEVA</sequence>
<keyword evidence="2" id="KW-1185">Reference proteome</keyword>
<gene>
    <name evidence="1" type="ORF">BU25DRAFT_449415</name>
</gene>
<proteinExistence type="predicted"/>
<accession>A0ACB6RXH6</accession>
<organism evidence="1 2">
    <name type="scientific">Macroventuria anomochaeta</name>
    <dbReference type="NCBI Taxonomy" id="301207"/>
    <lineage>
        <taxon>Eukaryota</taxon>
        <taxon>Fungi</taxon>
        <taxon>Dikarya</taxon>
        <taxon>Ascomycota</taxon>
        <taxon>Pezizomycotina</taxon>
        <taxon>Dothideomycetes</taxon>
        <taxon>Pleosporomycetidae</taxon>
        <taxon>Pleosporales</taxon>
        <taxon>Pleosporineae</taxon>
        <taxon>Didymellaceae</taxon>
        <taxon>Macroventuria</taxon>
    </lineage>
</organism>
<name>A0ACB6RXH6_9PLEO</name>
<dbReference type="EMBL" id="MU006721">
    <property type="protein sequence ID" value="KAF2626479.1"/>
    <property type="molecule type" value="Genomic_DNA"/>
</dbReference>
<evidence type="ECO:0000313" key="2">
    <source>
        <dbReference type="Proteomes" id="UP000799754"/>
    </source>
</evidence>
<reference evidence="1" key="1">
    <citation type="journal article" date="2020" name="Stud. Mycol.">
        <title>101 Dothideomycetes genomes: a test case for predicting lifestyles and emergence of pathogens.</title>
        <authorList>
            <person name="Haridas S."/>
            <person name="Albert R."/>
            <person name="Binder M."/>
            <person name="Bloem J."/>
            <person name="Labutti K."/>
            <person name="Salamov A."/>
            <person name="Andreopoulos B."/>
            <person name="Baker S."/>
            <person name="Barry K."/>
            <person name="Bills G."/>
            <person name="Bluhm B."/>
            <person name="Cannon C."/>
            <person name="Castanera R."/>
            <person name="Culley D."/>
            <person name="Daum C."/>
            <person name="Ezra D."/>
            <person name="Gonzalez J."/>
            <person name="Henrissat B."/>
            <person name="Kuo A."/>
            <person name="Liang C."/>
            <person name="Lipzen A."/>
            <person name="Lutzoni F."/>
            <person name="Magnuson J."/>
            <person name="Mondo S."/>
            <person name="Nolan M."/>
            <person name="Ohm R."/>
            <person name="Pangilinan J."/>
            <person name="Park H.-J."/>
            <person name="Ramirez L."/>
            <person name="Alfaro M."/>
            <person name="Sun H."/>
            <person name="Tritt A."/>
            <person name="Yoshinaga Y."/>
            <person name="Zwiers L.-H."/>
            <person name="Turgeon B."/>
            <person name="Goodwin S."/>
            <person name="Spatafora J."/>
            <person name="Crous P."/>
            <person name="Grigoriev I."/>
        </authorList>
    </citation>
    <scope>NUCLEOTIDE SEQUENCE</scope>
    <source>
        <strain evidence="1">CBS 525.71</strain>
    </source>
</reference>